<keyword evidence="1" id="KW-1133">Transmembrane helix</keyword>
<evidence type="ECO:0000256" key="1">
    <source>
        <dbReference type="SAM" id="Phobius"/>
    </source>
</evidence>
<reference evidence="2 3" key="1">
    <citation type="journal article" date="2019" name="Int. J. Syst. Evol. Microbiol.">
        <title>Clostridium fermenticellae sp. nov., isolated from the mud in a fermentation cellar for the production of the Chinese liquor, baijiu.</title>
        <authorList>
            <person name="Xu P.X."/>
            <person name="Chai L.J."/>
            <person name="Qiu T."/>
            <person name="Zhang X.J."/>
            <person name="Lu Z.M."/>
            <person name="Xiao C."/>
            <person name="Wang S.T."/>
            <person name="Shen C.H."/>
            <person name="Shi J.S."/>
            <person name="Xu Z.H."/>
        </authorList>
    </citation>
    <scope>NUCLEOTIDE SEQUENCE [LARGE SCALE GENOMIC DNA]</scope>
    <source>
        <strain evidence="2 3">JN500901</strain>
    </source>
</reference>
<dbReference type="Proteomes" id="UP000266301">
    <property type="component" value="Chromosome"/>
</dbReference>
<keyword evidence="1" id="KW-0472">Membrane</keyword>
<feature type="transmembrane region" description="Helical" evidence="1">
    <location>
        <begin position="78"/>
        <end position="103"/>
    </location>
</feature>
<dbReference type="KEGG" id="cfer:D4Z93_01950"/>
<keyword evidence="1" id="KW-0812">Transmembrane</keyword>
<dbReference type="AlphaFoldDB" id="A0A386H134"/>
<evidence type="ECO:0000313" key="2">
    <source>
        <dbReference type="EMBL" id="AYD39370.1"/>
    </source>
</evidence>
<proteinExistence type="predicted"/>
<dbReference type="RefSeq" id="WP_119970079.1">
    <property type="nucleotide sequence ID" value="NZ_CP032416.1"/>
</dbReference>
<gene>
    <name evidence="2" type="ORF">D4Z93_01950</name>
</gene>
<dbReference type="EMBL" id="CP032416">
    <property type="protein sequence ID" value="AYD39370.1"/>
    <property type="molecule type" value="Genomic_DNA"/>
</dbReference>
<feature type="transmembrane region" description="Helical" evidence="1">
    <location>
        <begin position="12"/>
        <end position="30"/>
    </location>
</feature>
<name>A0A386H134_9CLOT</name>
<organism evidence="2 3">
    <name type="scientific">Clostridium fermenticellae</name>
    <dbReference type="NCBI Taxonomy" id="2068654"/>
    <lineage>
        <taxon>Bacteria</taxon>
        <taxon>Bacillati</taxon>
        <taxon>Bacillota</taxon>
        <taxon>Clostridia</taxon>
        <taxon>Eubacteriales</taxon>
        <taxon>Clostridiaceae</taxon>
        <taxon>Clostridium</taxon>
    </lineage>
</organism>
<sequence>MKKTVKFKTKINTTAILAVLAFSAFIALFNETILNIALNILMNEMNAAIGSSLFIGIMSASQQKALNNSVSTQTAVAAGFSAAVLALAGFVLVGFCLSFTLGFKNEKLSFNLSHKNTKNNRLS</sequence>
<keyword evidence="3" id="KW-1185">Reference proteome</keyword>
<evidence type="ECO:0000313" key="3">
    <source>
        <dbReference type="Proteomes" id="UP000266301"/>
    </source>
</evidence>
<protein>
    <submittedName>
        <fullName evidence="2">Uncharacterized protein</fullName>
    </submittedName>
</protein>
<accession>A0A386H134</accession>